<evidence type="ECO:0000259" key="9">
    <source>
        <dbReference type="PROSITE" id="PS51194"/>
    </source>
</evidence>
<evidence type="ECO:0000313" key="10">
    <source>
        <dbReference type="EMBL" id="PWN38876.1"/>
    </source>
</evidence>
<dbReference type="PROSITE" id="PS51192">
    <property type="entry name" value="HELICASE_ATP_BIND_1"/>
    <property type="match status" value="1"/>
</dbReference>
<evidence type="ECO:0000256" key="7">
    <source>
        <dbReference type="RuleBase" id="RU365068"/>
    </source>
</evidence>
<evidence type="ECO:0000256" key="2">
    <source>
        <dbReference type="ARBA" id="ARBA00022801"/>
    </source>
</evidence>
<accession>A0A316VMT6</accession>
<dbReference type="Pfam" id="PF00270">
    <property type="entry name" value="DEAD"/>
    <property type="match status" value="1"/>
</dbReference>
<comment type="similarity">
    <text evidence="6">Belongs to the DEAD box helicase family.</text>
</comment>
<dbReference type="CDD" id="cd18787">
    <property type="entry name" value="SF2_C_DEAD"/>
    <property type="match status" value="1"/>
</dbReference>
<evidence type="ECO:0000256" key="6">
    <source>
        <dbReference type="RuleBase" id="RU000492"/>
    </source>
</evidence>
<keyword evidence="5 7" id="KW-0694">RNA-binding</keyword>
<keyword evidence="11" id="KW-1185">Reference proteome</keyword>
<dbReference type="RefSeq" id="XP_025366036.1">
    <property type="nucleotide sequence ID" value="XM_025514997.1"/>
</dbReference>
<dbReference type="Proteomes" id="UP000245783">
    <property type="component" value="Unassembled WGS sequence"/>
</dbReference>
<dbReference type="GO" id="GO:0005524">
    <property type="term" value="F:ATP binding"/>
    <property type="evidence" value="ECO:0007669"/>
    <property type="project" value="UniProtKB-UniRule"/>
</dbReference>
<comment type="domain">
    <text evidence="7">The Q motif is unique to and characteristic of the DEAD box family of RNA helicases and controls ATP binding and hydrolysis.</text>
</comment>
<dbReference type="AlphaFoldDB" id="A0A316VMT6"/>
<dbReference type="PROSITE" id="PS51194">
    <property type="entry name" value="HELICASE_CTER"/>
    <property type="match status" value="1"/>
</dbReference>
<dbReference type="InterPro" id="IPR000629">
    <property type="entry name" value="RNA-helicase_DEAD-box_CS"/>
</dbReference>
<keyword evidence="1 6" id="KW-0547">Nucleotide-binding</keyword>
<keyword evidence="3 6" id="KW-0347">Helicase</keyword>
<dbReference type="EC" id="3.6.4.13" evidence="7"/>
<dbReference type="GO" id="GO:0016787">
    <property type="term" value="F:hydrolase activity"/>
    <property type="evidence" value="ECO:0007669"/>
    <property type="project" value="UniProtKB-KW"/>
</dbReference>
<dbReference type="Pfam" id="PF00271">
    <property type="entry name" value="Helicase_C"/>
    <property type="match status" value="1"/>
</dbReference>
<dbReference type="InParanoid" id="A0A316VMT6"/>
<dbReference type="GO" id="GO:0003723">
    <property type="term" value="F:RNA binding"/>
    <property type="evidence" value="ECO:0007669"/>
    <property type="project" value="UniProtKB-UniRule"/>
</dbReference>
<evidence type="ECO:0000256" key="4">
    <source>
        <dbReference type="ARBA" id="ARBA00022840"/>
    </source>
</evidence>
<dbReference type="SUPFAM" id="SSF52540">
    <property type="entry name" value="P-loop containing nucleoside triphosphate hydrolases"/>
    <property type="match status" value="1"/>
</dbReference>
<dbReference type="SMART" id="SM00487">
    <property type="entry name" value="DEXDc"/>
    <property type="match status" value="1"/>
</dbReference>
<reference evidence="10 11" key="1">
    <citation type="journal article" date="2018" name="Mol. Biol. Evol.">
        <title>Broad Genomic Sampling Reveals a Smut Pathogenic Ancestry of the Fungal Clade Ustilaginomycotina.</title>
        <authorList>
            <person name="Kijpornyongpan T."/>
            <person name="Mondo S.J."/>
            <person name="Barry K."/>
            <person name="Sandor L."/>
            <person name="Lee J."/>
            <person name="Lipzen A."/>
            <person name="Pangilinan J."/>
            <person name="LaButti K."/>
            <person name="Hainaut M."/>
            <person name="Henrissat B."/>
            <person name="Grigoriev I.V."/>
            <person name="Spatafora J.W."/>
            <person name="Aime M.C."/>
        </authorList>
    </citation>
    <scope>NUCLEOTIDE SEQUENCE [LARGE SCALE GENOMIC DNA]</scope>
    <source>
        <strain evidence="10 11">MCA 4658</strain>
    </source>
</reference>
<dbReference type="OrthoDB" id="3370at2759"/>
<evidence type="ECO:0000259" key="8">
    <source>
        <dbReference type="PROSITE" id="PS51192"/>
    </source>
</evidence>
<dbReference type="Gene3D" id="3.40.50.300">
    <property type="entry name" value="P-loop containing nucleotide triphosphate hydrolases"/>
    <property type="match status" value="2"/>
</dbReference>
<evidence type="ECO:0000256" key="5">
    <source>
        <dbReference type="ARBA" id="ARBA00022884"/>
    </source>
</evidence>
<keyword evidence="2 6" id="KW-0378">Hydrolase</keyword>
<comment type="catalytic activity">
    <reaction evidence="7">
        <text>ATP + H2O = ADP + phosphate + H(+)</text>
        <dbReference type="Rhea" id="RHEA:13065"/>
        <dbReference type="ChEBI" id="CHEBI:15377"/>
        <dbReference type="ChEBI" id="CHEBI:15378"/>
        <dbReference type="ChEBI" id="CHEBI:30616"/>
        <dbReference type="ChEBI" id="CHEBI:43474"/>
        <dbReference type="ChEBI" id="CHEBI:456216"/>
        <dbReference type="EC" id="3.6.4.13"/>
    </reaction>
</comment>
<dbReference type="InterPro" id="IPR011545">
    <property type="entry name" value="DEAD/DEAH_box_helicase_dom"/>
</dbReference>
<dbReference type="PROSITE" id="PS00039">
    <property type="entry name" value="DEAD_ATP_HELICASE"/>
    <property type="match status" value="1"/>
</dbReference>
<name>A0A316VMT6_9BASI</name>
<evidence type="ECO:0000256" key="3">
    <source>
        <dbReference type="ARBA" id="ARBA00022806"/>
    </source>
</evidence>
<dbReference type="InterPro" id="IPR027417">
    <property type="entry name" value="P-loop_NTPase"/>
</dbReference>
<keyword evidence="4 6" id="KW-0067">ATP-binding</keyword>
<dbReference type="STRING" id="1522189.A0A316VMT6"/>
<organism evidence="10 11">
    <name type="scientific">Ceraceosorus guamensis</name>
    <dbReference type="NCBI Taxonomy" id="1522189"/>
    <lineage>
        <taxon>Eukaryota</taxon>
        <taxon>Fungi</taxon>
        <taxon>Dikarya</taxon>
        <taxon>Basidiomycota</taxon>
        <taxon>Ustilaginomycotina</taxon>
        <taxon>Exobasidiomycetes</taxon>
        <taxon>Ceraceosorales</taxon>
        <taxon>Ceraceosoraceae</taxon>
        <taxon>Ceraceosorus</taxon>
    </lineage>
</organism>
<gene>
    <name evidence="10" type="ORF">IE81DRAFT_327064</name>
</gene>
<dbReference type="GeneID" id="37036867"/>
<dbReference type="CDD" id="cd17956">
    <property type="entry name" value="DEADc_DDX51"/>
    <property type="match status" value="1"/>
</dbReference>
<dbReference type="EMBL" id="KZ819523">
    <property type="protein sequence ID" value="PWN38876.1"/>
    <property type="molecule type" value="Genomic_DNA"/>
</dbReference>
<feature type="domain" description="Helicase ATP-binding" evidence="8">
    <location>
        <begin position="42"/>
        <end position="307"/>
    </location>
</feature>
<feature type="domain" description="Helicase C-terminal" evidence="9">
    <location>
        <begin position="372"/>
        <end position="534"/>
    </location>
</feature>
<dbReference type="SMART" id="SM00490">
    <property type="entry name" value="HELICc"/>
    <property type="match status" value="1"/>
</dbReference>
<evidence type="ECO:0000256" key="1">
    <source>
        <dbReference type="ARBA" id="ARBA00022741"/>
    </source>
</evidence>
<dbReference type="PANTHER" id="PTHR24031">
    <property type="entry name" value="RNA HELICASE"/>
    <property type="match status" value="1"/>
</dbReference>
<protein>
    <recommendedName>
        <fullName evidence="7">ATP-dependent RNA helicase</fullName>
        <ecNumber evidence="7">3.6.4.13</ecNumber>
    </recommendedName>
</protein>
<dbReference type="FunCoup" id="A0A316VMT6">
    <property type="interactions" value="632"/>
</dbReference>
<dbReference type="InterPro" id="IPR014001">
    <property type="entry name" value="Helicase_ATP-bd"/>
</dbReference>
<sequence>MQAQLQGLGIKEWFAVQTAVIPLLLNHPDAHSLYPAASTSRLDARTLPRDLCVTAPTGSGKTLAYCVPILEVLRRRRIPALRALIILPTRELVNQVRETFEVLLRAYATSKSASMEATTGGDSAWRNTMPLRIASVTGSKSFASEAASLARSEVDILLATPGRLVDHLLGARGQDAGDVEEDSIGSPRNRAGLSAAAISLQQLRFLVIDEADRLLGQSFQNWASRLLAALSLSVDERRAAAPDEAILAPAWLRQQAVSQGATLGRQVEVEQAKGPGKCHAQKLLFSATLTRDPAKMAALDLHDPHYITVRAKPREGAKDGQDGSRDFVVDIKDDFELPAGLKEHLLVVPTSLKPLYLLHLLYSPAPATASSNLESALPLPLGGGILIFTKSVESSTRLVKLMQLFVQEHAGRNAQRTPHARHITVAECSSELSSGERRRILSLFKKGHIDVLVSSDLIARGIDLPSVAHVVSYDVPVDMAKYVHRVGRTARANNQGHAWSLVEEPEARYFKQMMARSGRLDKLRRIKLQDHVLQPLRPAYDEALGGLARLYTKQ</sequence>
<dbReference type="InterPro" id="IPR001650">
    <property type="entry name" value="Helicase_C-like"/>
</dbReference>
<evidence type="ECO:0000313" key="11">
    <source>
        <dbReference type="Proteomes" id="UP000245783"/>
    </source>
</evidence>
<comment type="function">
    <text evidence="7">RNA helicase.</text>
</comment>
<proteinExistence type="inferred from homology"/>
<dbReference type="GO" id="GO:0003724">
    <property type="term" value="F:RNA helicase activity"/>
    <property type="evidence" value="ECO:0007669"/>
    <property type="project" value="UniProtKB-EC"/>
</dbReference>